<dbReference type="Gene3D" id="2.60.40.10">
    <property type="entry name" value="Immunoglobulins"/>
    <property type="match status" value="2"/>
</dbReference>
<keyword evidence="1" id="KW-0393">Immunoglobulin domain</keyword>
<protein>
    <submittedName>
        <fullName evidence="6">CD4</fullName>
    </submittedName>
</protein>
<sequence>MKIALLLCALCLVPLEGTILFVKRGMSAKINCGVHIRNQNVEWTFGDKRSLIVRLNGKTGASNKGKFPNIHVKRSGEHLEIPNVGVGDLGSYICKVDHTEYSHRLYIIEASVSPSGDVPLGSAASLHCQTSGDPKPQVEWLRPGGGSAPSSGQVQLSSVTLEDAGIWTCRISKDKETLHQETVSLRVQSLRPTVPPSTPRDLSVSRCPHCGTNLQPGQTEGGKVGGSPKDGSPLWGLSLWVWLAAGAGGLVLILLVVLVILVRRRNRRMKRRVHKMRTTRQPLKPNEYCHCNSAVLRPPQGRPRDKTKPVAKQQR</sequence>
<feature type="domain" description="Ig-like" evidence="5">
    <location>
        <begin position="14"/>
        <end position="113"/>
    </location>
</feature>
<evidence type="ECO:0000259" key="5">
    <source>
        <dbReference type="PROSITE" id="PS50835"/>
    </source>
</evidence>
<feature type="region of interest" description="Disordered" evidence="2">
    <location>
        <begin position="129"/>
        <end position="154"/>
    </location>
</feature>
<feature type="region of interest" description="Disordered" evidence="2">
    <location>
        <begin position="293"/>
        <end position="315"/>
    </location>
</feature>
<proteinExistence type="evidence at transcript level"/>
<keyword evidence="3" id="KW-1133">Transmembrane helix</keyword>
<dbReference type="PANTHER" id="PTHR11422">
    <property type="entry name" value="T-CELL SURFACE GLYCOPROTEIN CD4"/>
    <property type="match status" value="1"/>
</dbReference>
<dbReference type="AlphaFoldDB" id="A0A856EBK9"/>
<dbReference type="InterPro" id="IPR003598">
    <property type="entry name" value="Ig_sub2"/>
</dbReference>
<keyword evidence="3" id="KW-0812">Transmembrane</keyword>
<keyword evidence="4" id="KW-0732">Signal</keyword>
<dbReference type="CDD" id="cd00096">
    <property type="entry name" value="Ig"/>
    <property type="match status" value="1"/>
</dbReference>
<dbReference type="SMART" id="SM00409">
    <property type="entry name" value="IG"/>
    <property type="match status" value="2"/>
</dbReference>
<dbReference type="InterPro" id="IPR003599">
    <property type="entry name" value="Ig_sub"/>
</dbReference>
<evidence type="ECO:0000256" key="3">
    <source>
        <dbReference type="SAM" id="Phobius"/>
    </source>
</evidence>
<dbReference type="InterPro" id="IPR007110">
    <property type="entry name" value="Ig-like_dom"/>
</dbReference>
<evidence type="ECO:0000256" key="4">
    <source>
        <dbReference type="SAM" id="SignalP"/>
    </source>
</evidence>
<gene>
    <name evidence="6" type="primary">CD4</name>
</gene>
<name>A0A856EBK9_PLEAT</name>
<feature type="transmembrane region" description="Helical" evidence="3">
    <location>
        <begin position="239"/>
        <end position="262"/>
    </location>
</feature>
<dbReference type="InterPro" id="IPR013151">
    <property type="entry name" value="Immunoglobulin_dom"/>
</dbReference>
<evidence type="ECO:0000313" key="6">
    <source>
        <dbReference type="EMBL" id="QBS13669.1"/>
    </source>
</evidence>
<dbReference type="InterPro" id="IPR021963">
    <property type="entry name" value="Tcell_CD4_Cterm"/>
</dbReference>
<dbReference type="PROSITE" id="PS50835">
    <property type="entry name" value="IG_LIKE"/>
    <property type="match status" value="2"/>
</dbReference>
<keyword evidence="3" id="KW-0472">Membrane</keyword>
<dbReference type="InterPro" id="IPR013783">
    <property type="entry name" value="Ig-like_fold"/>
</dbReference>
<dbReference type="InterPro" id="IPR036179">
    <property type="entry name" value="Ig-like_dom_sf"/>
</dbReference>
<dbReference type="Pfam" id="PF00047">
    <property type="entry name" value="ig"/>
    <property type="match status" value="1"/>
</dbReference>
<dbReference type="Pfam" id="PF13927">
    <property type="entry name" value="Ig_3"/>
    <property type="match status" value="1"/>
</dbReference>
<feature type="signal peptide" evidence="4">
    <location>
        <begin position="1"/>
        <end position="17"/>
    </location>
</feature>
<evidence type="ECO:0000256" key="2">
    <source>
        <dbReference type="SAM" id="MobiDB-lite"/>
    </source>
</evidence>
<accession>A0A856EBK9</accession>
<dbReference type="EMBL" id="MG952904">
    <property type="protein sequence ID" value="QBS13669.1"/>
    <property type="molecule type" value="mRNA"/>
</dbReference>
<dbReference type="PANTHER" id="PTHR11422:SF0">
    <property type="entry name" value="T-CELL SURFACE GLYCOPROTEIN CD4"/>
    <property type="match status" value="1"/>
</dbReference>
<reference evidence="6" key="1">
    <citation type="submission" date="2018-02" db="EMBL/GenBank/DDBJ databases">
        <title>Transcriptome profiling of ayu leukocyte.</title>
        <authorList>
            <person name="Lu X."/>
            <person name="Chen J."/>
        </authorList>
    </citation>
    <scope>NUCLEOTIDE SEQUENCE</scope>
</reference>
<dbReference type="SMART" id="SM00408">
    <property type="entry name" value="IGc2"/>
    <property type="match status" value="2"/>
</dbReference>
<dbReference type="Pfam" id="PF12104">
    <property type="entry name" value="Tcell_CD4_C"/>
    <property type="match status" value="1"/>
</dbReference>
<organism evidence="6">
    <name type="scientific">Plecoglossus altivelis</name>
    <name type="common">Ayu sweetfish</name>
    <name type="synonym">Salmo altivelis</name>
    <dbReference type="NCBI Taxonomy" id="61084"/>
    <lineage>
        <taxon>Eukaryota</taxon>
        <taxon>Metazoa</taxon>
        <taxon>Chordata</taxon>
        <taxon>Craniata</taxon>
        <taxon>Vertebrata</taxon>
        <taxon>Euteleostomi</taxon>
        <taxon>Actinopterygii</taxon>
        <taxon>Neopterygii</taxon>
        <taxon>Teleostei</taxon>
        <taxon>Stomiati</taxon>
        <taxon>Osmeriformes</taxon>
        <taxon>Plecoglossus</taxon>
    </lineage>
</organism>
<evidence type="ECO:0000256" key="1">
    <source>
        <dbReference type="ARBA" id="ARBA00023319"/>
    </source>
</evidence>
<feature type="chain" id="PRO_5032598977" evidence="4">
    <location>
        <begin position="18"/>
        <end position="315"/>
    </location>
</feature>
<dbReference type="SUPFAM" id="SSF48726">
    <property type="entry name" value="Immunoglobulin"/>
    <property type="match status" value="2"/>
</dbReference>
<feature type="domain" description="Ig-like" evidence="5">
    <location>
        <begin position="121"/>
        <end position="184"/>
    </location>
</feature>